<dbReference type="Gene3D" id="3.40.50.300">
    <property type="entry name" value="P-loop containing nucleotide triphosphate hydrolases"/>
    <property type="match status" value="2"/>
</dbReference>
<dbReference type="NCBIfam" id="NF045780">
    <property type="entry name" value="TrlF_fam_ATP"/>
    <property type="match status" value="1"/>
</dbReference>
<gene>
    <name evidence="2" type="ORF">AVM11_18400</name>
</gene>
<dbReference type="CDD" id="cd07432">
    <property type="entry name" value="PHP_HisPPase"/>
    <property type="match status" value="1"/>
</dbReference>
<evidence type="ECO:0000313" key="2">
    <source>
        <dbReference type="EMBL" id="KZB94569.1"/>
    </source>
</evidence>
<protein>
    <recommendedName>
        <fullName evidence="1">Rad50/SbcC-type AAA domain-containing protein</fullName>
    </recommendedName>
</protein>
<dbReference type="InterPro" id="IPR054787">
    <property type="entry name" value="TrlF_ATPase"/>
</dbReference>
<dbReference type="STRING" id="621456.BJP26_03990"/>
<organism evidence="2 3">
    <name type="scientific">Sphingomonas melonis TY</name>
    <dbReference type="NCBI Taxonomy" id="621456"/>
    <lineage>
        <taxon>Bacteria</taxon>
        <taxon>Pseudomonadati</taxon>
        <taxon>Pseudomonadota</taxon>
        <taxon>Alphaproteobacteria</taxon>
        <taxon>Sphingomonadales</taxon>
        <taxon>Sphingomonadaceae</taxon>
        <taxon>Sphingomonas</taxon>
    </lineage>
</organism>
<dbReference type="GO" id="GO:0005524">
    <property type="term" value="F:ATP binding"/>
    <property type="evidence" value="ECO:0007669"/>
    <property type="project" value="InterPro"/>
</dbReference>
<dbReference type="OrthoDB" id="9791620at2"/>
<name>A0A175Y287_9SPHN</name>
<dbReference type="GO" id="GO:0006302">
    <property type="term" value="P:double-strand break repair"/>
    <property type="evidence" value="ECO:0007669"/>
    <property type="project" value="InterPro"/>
</dbReference>
<evidence type="ECO:0000313" key="3">
    <source>
        <dbReference type="Proteomes" id="UP000078460"/>
    </source>
</evidence>
<proteinExistence type="predicted"/>
<accession>A0A175Y287</accession>
<dbReference type="Pfam" id="PF13476">
    <property type="entry name" value="AAA_23"/>
    <property type="match status" value="1"/>
</dbReference>
<dbReference type="KEGG" id="smy:BJP26_03990"/>
<dbReference type="SUPFAM" id="SSF89550">
    <property type="entry name" value="PHP domain-like"/>
    <property type="match status" value="1"/>
</dbReference>
<dbReference type="InterPro" id="IPR038729">
    <property type="entry name" value="Rad50/SbcC_AAA"/>
</dbReference>
<dbReference type="SUPFAM" id="SSF52540">
    <property type="entry name" value="P-loop containing nucleoside triphosphate hydrolases"/>
    <property type="match status" value="1"/>
</dbReference>
<comment type="caution">
    <text evidence="2">The sequence shown here is derived from an EMBL/GenBank/DDBJ whole genome shotgun (WGS) entry which is preliminary data.</text>
</comment>
<dbReference type="AlphaFoldDB" id="A0A175Y287"/>
<keyword evidence="3" id="KW-1185">Reference proteome</keyword>
<evidence type="ECO:0000259" key="1">
    <source>
        <dbReference type="Pfam" id="PF13476"/>
    </source>
</evidence>
<reference evidence="2" key="1">
    <citation type="submission" date="2016-03" db="EMBL/GenBank/DDBJ databases">
        <title>Sphingomonas melonis TY, whole genome shotgun sequencing.</title>
        <authorList>
            <person name="Wang H."/>
            <person name="Zhu P."/>
        </authorList>
    </citation>
    <scope>NUCLEOTIDE SEQUENCE [LARGE SCALE GENOMIC DNA]</scope>
    <source>
        <strain evidence="2">TY</strain>
    </source>
</reference>
<dbReference type="Proteomes" id="UP000078460">
    <property type="component" value="Unassembled WGS sequence"/>
</dbReference>
<dbReference type="GO" id="GO:0016887">
    <property type="term" value="F:ATP hydrolysis activity"/>
    <property type="evidence" value="ECO:0007669"/>
    <property type="project" value="InterPro"/>
</dbReference>
<dbReference type="RefSeq" id="WP_062127136.1">
    <property type="nucleotide sequence ID" value="NZ_CP017578.1"/>
</dbReference>
<dbReference type="Gene3D" id="3.20.20.140">
    <property type="entry name" value="Metal-dependent hydrolases"/>
    <property type="match status" value="1"/>
</dbReference>
<sequence length="931" mass="102789">MLDDGAHFHRCDFQVHTPRDRQWTGPDRVTDDERATYAASLVWACRSKGIDAIAVTDHHDMAFVPFVRRAAAEETDAEGALLPSERRLIVYPGIELTLAVPCQAILILDADFEENRFNAVLTALAINPAPNADPKTAQIERLENIQSLRALKEKLDEHSWLRDRYIIFPNVSGEGKFSLLRNGMMAKYKEMPFAGGYVDGPVSKLKEGSTSILAGRDKAWGNKRLACIQTSDSRREDHEKLGEHTSWIKWAMPTAEALRQACLAQESRISHDAPELPAIAISGISISNSQFLGPVDLALNPQYNALIGGRGTGKSTILEYLRWALCDQPPPSSADGDVPQYQQRRNRLIDNTLKTLGATIDVSFMVNGVEHVVRRDSKDGSLIIKVASDEFRPCTEAEVRALLPIQAYSQKQLSDVSVRAEELTRFITAPIRGDLTELDRRVSEKSDRVRQAHAKRLRRQTLSAEIAERTLQARSLGEQAEAMRTSLTGLTADDRSRIDESRVYANADAAVDNWSAVIRTAKANVGELASWAEAALSASPLAPDQPNGALLKALRDEFETALTGMADTLRGLEQRLGSTWADTPGSPWEQWRSAMEIHKMAYEQALARSSVHGERMQQLQSIEARLAAHQRETTRLGEEFASLQAAEAAYTAEREAWVAVRKERDALLDAQCQRLNTSANGAIRSRVRPLAGTAAFGDRLRESLAGSSVRRDRLEAVVSSIADAKDPKAQWLAILSDLEALAVFSVERDGGENRPTTPALSATGITGGDLDRIARKLTADDWLSLSLTEIASEPIFEYRTREGEYIPFGNASAGQQATALLKTLLNEPGPPVVIDQPEEDLDNPVMQEIVEQIWSAKRKRQIIFVSHNANLVVNGDAELVAWCDYRKAGDQSGGRIAGQGAIDIPNVRNAIKRIMEGGEDAFRLRREKYGF</sequence>
<dbReference type="InterPro" id="IPR027417">
    <property type="entry name" value="P-loop_NTPase"/>
</dbReference>
<dbReference type="EMBL" id="LQCK02000027">
    <property type="protein sequence ID" value="KZB94569.1"/>
    <property type="molecule type" value="Genomic_DNA"/>
</dbReference>
<feature type="domain" description="Rad50/SbcC-type AAA" evidence="1">
    <location>
        <begin position="284"/>
        <end position="406"/>
    </location>
</feature>
<dbReference type="InterPro" id="IPR016195">
    <property type="entry name" value="Pol/histidinol_Pase-like"/>
</dbReference>